<dbReference type="PANTHER" id="PTHR40061">
    <property type="entry name" value="SPORULATION PROTEIN YLMC-RELATED"/>
    <property type="match status" value="1"/>
</dbReference>
<reference evidence="2" key="1">
    <citation type="journal article" date="2013" name="Extremophiles">
        <title>Proteinivorax tanatarense gen. nov., sp. nov., an anaerobic, haloalkaliphilic, proteolytic bacterium isolated from a decaying algal bloom, and proposal of Proteinivoraceae fam. nov.</title>
        <authorList>
            <person name="Kevbrin V."/>
            <person name="Boltyanskaya Y."/>
            <person name="Zhilina T."/>
            <person name="Kolganova T."/>
            <person name="Lavrentjeva E."/>
            <person name="Kuznetsov B."/>
        </authorList>
    </citation>
    <scope>NUCLEOTIDE SEQUENCE</scope>
    <source>
        <strain evidence="2">Z-910T</strain>
    </source>
</reference>
<proteinExistence type="predicted"/>
<reference evidence="2" key="2">
    <citation type="submission" date="2024-06" db="EMBL/GenBank/DDBJ databases">
        <authorList>
            <person name="Petrova K.O."/>
            <person name="Toshchakov S.V."/>
            <person name="Boltjanskaja Y.V."/>
            <person name="Kevbrin V."/>
        </authorList>
    </citation>
    <scope>NUCLEOTIDE SEQUENCE</scope>
    <source>
        <strain evidence="2">Z-910T</strain>
    </source>
</reference>
<dbReference type="InterPro" id="IPR027275">
    <property type="entry name" value="PRC-brl_dom"/>
</dbReference>
<dbReference type="InterPro" id="IPR014238">
    <property type="entry name" value="Spore_YlmC/YmxH"/>
</dbReference>
<dbReference type="Pfam" id="PF05239">
    <property type="entry name" value="PRC"/>
    <property type="match status" value="1"/>
</dbReference>
<protein>
    <submittedName>
        <fullName evidence="2">YlmC/YmxH family sporulation protein</fullName>
    </submittedName>
</protein>
<feature type="domain" description="PRC-barrel" evidence="1">
    <location>
        <begin position="1"/>
        <end position="80"/>
    </location>
</feature>
<sequence>MRFSDLDSKEIINYSDGKKLGVVGNCDLVIDIESGNIKELIIPDKANVWNTLSGNTKNVNIPWKSIKKIGQDTIIVNVDQE</sequence>
<evidence type="ECO:0000313" key="2">
    <source>
        <dbReference type="EMBL" id="XBX76274.1"/>
    </source>
</evidence>
<accession>A0AAU7VRV8</accession>
<dbReference type="AlphaFoldDB" id="A0AAU7VRV8"/>
<name>A0AAU7VRV8_9FIRM</name>
<dbReference type="NCBIfam" id="TIGR02888">
    <property type="entry name" value="spore_YlmC_YmxH"/>
    <property type="match status" value="1"/>
</dbReference>
<gene>
    <name evidence="2" type="ORF">PRVXT_001457</name>
</gene>
<dbReference type="InterPro" id="IPR011033">
    <property type="entry name" value="PRC_barrel-like_sf"/>
</dbReference>
<dbReference type="RefSeq" id="WP_350345008.1">
    <property type="nucleotide sequence ID" value="NZ_CP158367.1"/>
</dbReference>
<evidence type="ECO:0000259" key="1">
    <source>
        <dbReference type="Pfam" id="PF05239"/>
    </source>
</evidence>
<organism evidence="2">
    <name type="scientific">Proteinivorax tanatarense</name>
    <dbReference type="NCBI Taxonomy" id="1260629"/>
    <lineage>
        <taxon>Bacteria</taxon>
        <taxon>Bacillati</taxon>
        <taxon>Bacillota</taxon>
        <taxon>Clostridia</taxon>
        <taxon>Eubacteriales</taxon>
        <taxon>Proteinivoracaceae</taxon>
        <taxon>Proteinivorax</taxon>
    </lineage>
</organism>
<dbReference type="PANTHER" id="PTHR40061:SF1">
    <property type="entry name" value="SPORULATION PROTEIN YLMC-RELATED"/>
    <property type="match status" value="1"/>
</dbReference>
<dbReference type="Gene3D" id="2.30.30.240">
    <property type="entry name" value="PRC-barrel domain"/>
    <property type="match status" value="1"/>
</dbReference>
<dbReference type="EMBL" id="CP158367">
    <property type="protein sequence ID" value="XBX76274.1"/>
    <property type="molecule type" value="Genomic_DNA"/>
</dbReference>
<dbReference type="SUPFAM" id="SSF50346">
    <property type="entry name" value="PRC-barrel domain"/>
    <property type="match status" value="1"/>
</dbReference>